<dbReference type="EMBL" id="QENQ01000001">
    <property type="protein sequence ID" value="PVX30681.1"/>
    <property type="molecule type" value="Genomic_DNA"/>
</dbReference>
<sequence>MSGIDRRGALGLIGVGALAAAAPPAAAARTLDVQSPAGKLLAYILMRGALDERLVISYISGCYFGVVDSEVTPLWDVIGVTFTRYRARADGGFDVFSGEIAHFLDPKTGEAPGEFLIPYTGKIAKDPRTNLPPSRYAILPDLQLQFSRVLPGMVSDHHVRDPEVRGDDIWFTDVTRTQAPIPGAPKPFRYSETVSMHARVSDLLKPGVKRVPAESNFTNFVDWRPWMNMAGHPGHLSAVGNGRFGVTMADLPERWTKATREKWPEILENPGGLLDPIYKPA</sequence>
<evidence type="ECO:0008006" key="4">
    <source>
        <dbReference type="Google" id="ProtNLM"/>
    </source>
</evidence>
<feature type="signal peptide" evidence="1">
    <location>
        <begin position="1"/>
        <end position="27"/>
    </location>
</feature>
<keyword evidence="1" id="KW-0732">Signal</keyword>
<dbReference type="InterPro" id="IPR014990">
    <property type="entry name" value="DUF1838"/>
</dbReference>
<name>A0A2U0SH83_9SPHN</name>
<proteinExistence type="predicted"/>
<dbReference type="Pfam" id="PF08894">
    <property type="entry name" value="DUF1838"/>
    <property type="match status" value="1"/>
</dbReference>
<dbReference type="PROSITE" id="PS51318">
    <property type="entry name" value="TAT"/>
    <property type="match status" value="1"/>
</dbReference>
<dbReference type="Proteomes" id="UP000245890">
    <property type="component" value="Unassembled WGS sequence"/>
</dbReference>
<organism evidence="2 3">
    <name type="scientific">Sphingomonas pokkalii</name>
    <dbReference type="NCBI Taxonomy" id="2175090"/>
    <lineage>
        <taxon>Bacteria</taxon>
        <taxon>Pseudomonadati</taxon>
        <taxon>Pseudomonadota</taxon>
        <taxon>Alphaproteobacteria</taxon>
        <taxon>Sphingomonadales</taxon>
        <taxon>Sphingomonadaceae</taxon>
        <taxon>Sphingomonas</taxon>
    </lineage>
</organism>
<evidence type="ECO:0000313" key="2">
    <source>
        <dbReference type="EMBL" id="PVX30681.1"/>
    </source>
</evidence>
<gene>
    <name evidence="2" type="ORF">DD559_16155</name>
</gene>
<comment type="caution">
    <text evidence="2">The sequence shown here is derived from an EMBL/GenBank/DDBJ whole genome shotgun (WGS) entry which is preliminary data.</text>
</comment>
<dbReference type="OrthoDB" id="7494991at2"/>
<feature type="chain" id="PRO_5015489864" description="DUF1838 domain-containing protein" evidence="1">
    <location>
        <begin position="28"/>
        <end position="281"/>
    </location>
</feature>
<dbReference type="AlphaFoldDB" id="A0A2U0SH83"/>
<protein>
    <recommendedName>
        <fullName evidence="4">DUF1838 domain-containing protein</fullName>
    </recommendedName>
</protein>
<dbReference type="InterPro" id="IPR006311">
    <property type="entry name" value="TAT_signal"/>
</dbReference>
<evidence type="ECO:0000256" key="1">
    <source>
        <dbReference type="SAM" id="SignalP"/>
    </source>
</evidence>
<evidence type="ECO:0000313" key="3">
    <source>
        <dbReference type="Proteomes" id="UP000245890"/>
    </source>
</evidence>
<accession>A0A2U0SH83</accession>
<reference evidence="2 3" key="1">
    <citation type="submission" date="2018-05" db="EMBL/GenBank/DDBJ databases">
        <title>Description of Sphingomonas pokkalii sp nov, isolated from the rhizosphere of saline tolerant pokkali rice and its draft genome analysis.</title>
        <authorList>
            <person name="Menon R."/>
            <person name="Kumari S."/>
            <person name="Rameshkumar N."/>
        </authorList>
    </citation>
    <scope>NUCLEOTIDE SEQUENCE [LARGE SCALE GENOMIC DNA]</scope>
    <source>
        <strain evidence="2 3">L3B27</strain>
    </source>
</reference>
<keyword evidence="3" id="KW-1185">Reference proteome</keyword>
<dbReference type="RefSeq" id="WP_116470089.1">
    <property type="nucleotide sequence ID" value="NZ_QENQ01000001.1"/>
</dbReference>